<dbReference type="Proteomes" id="UP000193642">
    <property type="component" value="Unassembled WGS sequence"/>
</dbReference>
<dbReference type="SMART" id="SM00014">
    <property type="entry name" value="acidPPc"/>
    <property type="match status" value="1"/>
</dbReference>
<feature type="transmembrane region" description="Helical" evidence="1">
    <location>
        <begin position="477"/>
        <end position="495"/>
    </location>
</feature>
<dbReference type="InterPro" id="IPR000326">
    <property type="entry name" value="PAP2/HPO"/>
</dbReference>
<gene>
    <name evidence="3" type="ORF">BCR33DRAFT_452675</name>
</gene>
<reference evidence="3 4" key="1">
    <citation type="submission" date="2016-07" db="EMBL/GenBank/DDBJ databases">
        <title>Pervasive Adenine N6-methylation of Active Genes in Fungi.</title>
        <authorList>
            <consortium name="DOE Joint Genome Institute"/>
            <person name="Mondo S.J."/>
            <person name="Dannebaum R.O."/>
            <person name="Kuo R.C."/>
            <person name="Labutti K."/>
            <person name="Haridas S."/>
            <person name="Kuo A."/>
            <person name="Salamov A."/>
            <person name="Ahrendt S.R."/>
            <person name="Lipzen A."/>
            <person name="Sullivan W."/>
            <person name="Andreopoulos W.B."/>
            <person name="Clum A."/>
            <person name="Lindquist E."/>
            <person name="Daum C."/>
            <person name="Ramamoorthy G.K."/>
            <person name="Gryganskyi A."/>
            <person name="Culley D."/>
            <person name="Magnuson J.K."/>
            <person name="James T.Y."/>
            <person name="O'Malley M.A."/>
            <person name="Stajich J.E."/>
            <person name="Spatafora J.W."/>
            <person name="Visel A."/>
            <person name="Grigoriev I.V."/>
        </authorList>
    </citation>
    <scope>NUCLEOTIDE SEQUENCE [LARGE SCALE GENOMIC DNA]</scope>
    <source>
        <strain evidence="3 4">JEL800</strain>
    </source>
</reference>
<keyword evidence="1" id="KW-0812">Transmembrane</keyword>
<keyword evidence="3" id="KW-0560">Oxidoreductase</keyword>
<dbReference type="GO" id="GO:0004601">
    <property type="term" value="F:peroxidase activity"/>
    <property type="evidence" value="ECO:0007669"/>
    <property type="project" value="UniProtKB-KW"/>
</dbReference>
<dbReference type="OrthoDB" id="2151665at2759"/>
<comment type="caution">
    <text evidence="3">The sequence shown here is derived from an EMBL/GenBank/DDBJ whole genome shotgun (WGS) entry which is preliminary data.</text>
</comment>
<dbReference type="InterPro" id="IPR036938">
    <property type="entry name" value="PAP2/HPO_sf"/>
</dbReference>
<dbReference type="Gene3D" id="1.20.144.10">
    <property type="entry name" value="Phosphatidic acid phosphatase type 2/haloperoxidase"/>
    <property type="match status" value="1"/>
</dbReference>
<sequence>MMSYSQLSPGLTVVAAAKVTSSIFALPLWSHLSKTRGDKLVDLLKSWRAENPTKTLLLFPQGSSSDERVVTQFMEPSFEALEASTMIVPVAKKLTSPFPLNFRCLNGNIVLDFVIGMAIPFFTAEMKVFPPVKMSEFSSSAEAADTIGRLIASGFNKPYLPIPVFEKFKYEHKMRDGHFAQLKLIHFLQGNSNVFKAFYIPFSFLHFIFQVHSIILIYAVLVAVEFDPLLLWSLGGSVTLSHNVITLLKYYFHTPRPIWIDQTLPLTKLVWENDYSFPSGHSGMVASIFGGILFHFVHSRGMSYESAFTSPAVYISLFITIITGFSRCFTGMHFVTDVLAGWALGIGTAAVWVTTNADVNFILQTIRNPQFILALVFASAFALALLYIALYMRLQGNKQHLERIEYWNQNIEAMLDSKSFENKKLVESLRKHKIEANRMLTVYYSWGVVVGTFLTAPLQMLLGPENFDVRTECAKDYSLNIVVVLVGCALLILLVSRIKRSLVATRSVLFAVVFLWITMLSKRLIHSIQGLYQC</sequence>
<feature type="transmembrane region" description="Helical" evidence="1">
    <location>
        <begin position="275"/>
        <end position="296"/>
    </location>
</feature>
<evidence type="ECO:0000259" key="2">
    <source>
        <dbReference type="SMART" id="SM00014"/>
    </source>
</evidence>
<keyword evidence="1" id="KW-1133">Transmembrane helix</keyword>
<evidence type="ECO:0000313" key="4">
    <source>
        <dbReference type="Proteomes" id="UP000193642"/>
    </source>
</evidence>
<dbReference type="EMBL" id="MCGO01000005">
    <property type="protein sequence ID" value="ORY51354.1"/>
    <property type="molecule type" value="Genomic_DNA"/>
</dbReference>
<feature type="transmembrane region" description="Helical" evidence="1">
    <location>
        <begin position="198"/>
        <end position="224"/>
    </location>
</feature>
<feature type="transmembrane region" description="Helical" evidence="1">
    <location>
        <begin position="372"/>
        <end position="394"/>
    </location>
</feature>
<dbReference type="PANTHER" id="PTHR14969:SF13">
    <property type="entry name" value="AT30094P"/>
    <property type="match status" value="1"/>
</dbReference>
<feature type="transmembrane region" description="Helical" evidence="1">
    <location>
        <begin position="230"/>
        <end position="252"/>
    </location>
</feature>
<keyword evidence="3" id="KW-0575">Peroxidase</keyword>
<dbReference type="SUPFAM" id="SSF48317">
    <property type="entry name" value="Acid phosphatase/Vanadium-dependent haloperoxidase"/>
    <property type="match status" value="1"/>
</dbReference>
<name>A0A1Y2CWY9_9FUNG</name>
<feature type="transmembrane region" description="Helical" evidence="1">
    <location>
        <begin position="308"/>
        <end position="325"/>
    </location>
</feature>
<keyword evidence="4" id="KW-1185">Reference proteome</keyword>
<accession>A0A1Y2CWY9</accession>
<keyword evidence="1" id="KW-0472">Membrane</keyword>
<dbReference type="STRING" id="329046.A0A1Y2CWY9"/>
<dbReference type="Pfam" id="PF01569">
    <property type="entry name" value="PAP2"/>
    <property type="match status" value="1"/>
</dbReference>
<evidence type="ECO:0000313" key="3">
    <source>
        <dbReference type="EMBL" id="ORY51354.1"/>
    </source>
</evidence>
<protein>
    <submittedName>
        <fullName evidence="3">Acid phosphatase/Vanadium-dependent haloperoxidase</fullName>
    </submittedName>
</protein>
<feature type="transmembrane region" description="Helical" evidence="1">
    <location>
        <begin position="332"/>
        <end position="352"/>
    </location>
</feature>
<feature type="transmembrane region" description="Helical" evidence="1">
    <location>
        <begin position="507"/>
        <end position="525"/>
    </location>
</feature>
<feature type="transmembrane region" description="Helical" evidence="1">
    <location>
        <begin position="440"/>
        <end position="462"/>
    </location>
</feature>
<organism evidence="3 4">
    <name type="scientific">Rhizoclosmatium globosum</name>
    <dbReference type="NCBI Taxonomy" id="329046"/>
    <lineage>
        <taxon>Eukaryota</taxon>
        <taxon>Fungi</taxon>
        <taxon>Fungi incertae sedis</taxon>
        <taxon>Chytridiomycota</taxon>
        <taxon>Chytridiomycota incertae sedis</taxon>
        <taxon>Chytridiomycetes</taxon>
        <taxon>Chytridiales</taxon>
        <taxon>Chytriomycetaceae</taxon>
        <taxon>Rhizoclosmatium</taxon>
    </lineage>
</organism>
<feature type="domain" description="Phosphatidic acid phosphatase type 2/haloperoxidase" evidence="2">
    <location>
        <begin position="229"/>
        <end position="353"/>
    </location>
</feature>
<dbReference type="PANTHER" id="PTHR14969">
    <property type="entry name" value="SPHINGOSINE-1-PHOSPHATE PHOSPHOHYDROLASE"/>
    <property type="match status" value="1"/>
</dbReference>
<dbReference type="AlphaFoldDB" id="A0A1Y2CWY9"/>
<evidence type="ECO:0000256" key="1">
    <source>
        <dbReference type="SAM" id="Phobius"/>
    </source>
</evidence>
<dbReference type="CDD" id="cd01610">
    <property type="entry name" value="PAP2_like"/>
    <property type="match status" value="1"/>
</dbReference>
<proteinExistence type="predicted"/>